<keyword evidence="3" id="KW-1185">Reference proteome</keyword>
<dbReference type="RefSeq" id="WP_231327510.1">
    <property type="nucleotide sequence ID" value="NZ_CP088156.1"/>
</dbReference>
<gene>
    <name evidence="2" type="ORF">LQG66_17965</name>
</gene>
<dbReference type="Proteomes" id="UP001431010">
    <property type="component" value="Chromosome"/>
</dbReference>
<dbReference type="EMBL" id="CP088156">
    <property type="protein sequence ID" value="UFZ08061.1"/>
    <property type="molecule type" value="Genomic_DNA"/>
</dbReference>
<evidence type="ECO:0000256" key="1">
    <source>
        <dbReference type="SAM" id="MobiDB-lite"/>
    </source>
</evidence>
<protein>
    <submittedName>
        <fullName evidence="2">Helix-turn-helix domain-containing protein</fullName>
    </submittedName>
</protein>
<name>A0ABY3RL06_9BRAD</name>
<sequence length="237" mass="26849">MTIVRREHRAQFTIVPNAVFADPRLSVEAKGVLGYLLSRPHKWHVRLDHVGRTLVVGRKKLQRIFRELIAAGYVAREAQRFVDGHRFGELDYVVHDVPVPVDKSLRPRGRKGPAAPRVQKGPAYKDSPRGPKGPAYKELDKNRPSPPAAYAPDGWSNAIGVTQDRLNQLQDDEARLDPAIVGLFDDVAEGWELVAALPDQERAELRQRFRRGELDRSAIIELRNRYLHVLGGRRGKR</sequence>
<feature type="region of interest" description="Disordered" evidence="1">
    <location>
        <begin position="103"/>
        <end position="154"/>
    </location>
</feature>
<proteinExistence type="predicted"/>
<evidence type="ECO:0000313" key="3">
    <source>
        <dbReference type="Proteomes" id="UP001431010"/>
    </source>
</evidence>
<accession>A0ABY3RL06</accession>
<evidence type="ECO:0000313" key="2">
    <source>
        <dbReference type="EMBL" id="UFZ08061.1"/>
    </source>
</evidence>
<organism evidence="2 3">
    <name type="scientific">Bradyrhizobium ontarionense</name>
    <dbReference type="NCBI Taxonomy" id="2898149"/>
    <lineage>
        <taxon>Bacteria</taxon>
        <taxon>Pseudomonadati</taxon>
        <taxon>Pseudomonadota</taxon>
        <taxon>Alphaproteobacteria</taxon>
        <taxon>Hyphomicrobiales</taxon>
        <taxon>Nitrobacteraceae</taxon>
        <taxon>Bradyrhizobium</taxon>
    </lineage>
</organism>
<reference evidence="2" key="1">
    <citation type="journal article" date="2024" name="Antonie Van Leeuwenhoek">
        <title>Bradyrhizobium ontarionense sp. nov., a novel bacterial symbiont isolated from Aeschynomene indica (Indian jointvetch), harbours photosynthesis, nitrogen fixation and nitrous oxide (N2O) reductase genes.</title>
        <authorList>
            <person name="Bromfield E.S.P."/>
            <person name="Cloutier S."/>
        </authorList>
    </citation>
    <scope>NUCLEOTIDE SEQUENCE</scope>
    <source>
        <strain evidence="2">A19</strain>
    </source>
</reference>